<sequence length="292" mass="30472">MHLKALCFVLVLLYPLGYATTSPVEDNGQITCTFSEGAWNCSKDAKRLCEKTKVRDSVNANMGFRSNCDTAICNSTCGSCNCTQWGQYFYRPSAHSAKGDWAPSIIKGANCTRINTLQPECQMALCAMIPTSDMGTHKLGECKNCTCISPSQPAAVVSSSVQAPAAEPTTENSQSLPISVGSSGHSSSDAAEGQASGVAPPVSDPARPPRDGEPAGSAGTQGDHTSSSVTASAVGENKRQSSADDRAQPSNANVQKTQAESNQPISPSNSSVAHVARWAHITFLSAMPAISL</sequence>
<feature type="region of interest" description="Disordered" evidence="1">
    <location>
        <begin position="159"/>
        <end position="269"/>
    </location>
</feature>
<evidence type="ECO:0000256" key="2">
    <source>
        <dbReference type="SAM" id="SignalP"/>
    </source>
</evidence>
<feature type="compositionally biased region" description="Low complexity" evidence="1">
    <location>
        <begin position="179"/>
        <end position="188"/>
    </location>
</feature>
<gene>
    <name evidence="3" type="ORF">TvY486_0002810</name>
</gene>
<dbReference type="VEuPathDB" id="TriTrypDB:TvY486_0002810"/>
<proteinExistence type="predicted"/>
<dbReference type="AlphaFoldDB" id="F9WS65"/>
<keyword evidence="2" id="KW-0732">Signal</keyword>
<dbReference type="EMBL" id="CAEX01005470">
    <property type="protein sequence ID" value="CCD20403.1"/>
    <property type="molecule type" value="Genomic_DNA"/>
</dbReference>
<feature type="signal peptide" evidence="2">
    <location>
        <begin position="1"/>
        <end position="19"/>
    </location>
</feature>
<feature type="compositionally biased region" description="Polar residues" evidence="1">
    <location>
        <begin position="218"/>
        <end position="231"/>
    </location>
</feature>
<accession>F9WS65</accession>
<dbReference type="Proteomes" id="UP000009027">
    <property type="component" value="Unassembled WGS sequence"/>
</dbReference>
<name>F9WS65_TRYVY</name>
<evidence type="ECO:0000313" key="3">
    <source>
        <dbReference type="EMBL" id="CCD20403.1"/>
    </source>
</evidence>
<evidence type="ECO:0000313" key="4">
    <source>
        <dbReference type="Proteomes" id="UP000009027"/>
    </source>
</evidence>
<feature type="compositionally biased region" description="Basic and acidic residues" evidence="1">
    <location>
        <begin position="236"/>
        <end position="247"/>
    </location>
</feature>
<evidence type="ECO:0000256" key="1">
    <source>
        <dbReference type="SAM" id="MobiDB-lite"/>
    </source>
</evidence>
<organism evidence="3 4">
    <name type="scientific">Trypanosoma vivax (strain Y486)</name>
    <dbReference type="NCBI Taxonomy" id="1055687"/>
    <lineage>
        <taxon>Eukaryota</taxon>
        <taxon>Discoba</taxon>
        <taxon>Euglenozoa</taxon>
        <taxon>Kinetoplastea</taxon>
        <taxon>Metakinetoplastina</taxon>
        <taxon>Trypanosomatida</taxon>
        <taxon>Trypanosomatidae</taxon>
        <taxon>Trypanosoma</taxon>
        <taxon>Duttonella</taxon>
    </lineage>
</organism>
<feature type="compositionally biased region" description="Polar residues" evidence="1">
    <location>
        <begin position="248"/>
        <end position="269"/>
    </location>
</feature>
<protein>
    <submittedName>
        <fullName evidence="3">Uncharacterized protein</fullName>
    </submittedName>
</protein>
<reference evidence="3 4" key="1">
    <citation type="journal article" date="2012" name="Proc. Natl. Acad. Sci. U.S.A.">
        <title>Antigenic diversity is generated by distinct evolutionary mechanisms in African trypanosome species.</title>
        <authorList>
            <person name="Jackson A.P."/>
            <person name="Berry A."/>
            <person name="Aslett M."/>
            <person name="Allison H.C."/>
            <person name="Burton P."/>
            <person name="Vavrova-Anderson J."/>
            <person name="Brown R."/>
            <person name="Browne H."/>
            <person name="Corton N."/>
            <person name="Hauser H."/>
            <person name="Gamble J."/>
            <person name="Gilderthorp R."/>
            <person name="Marcello L."/>
            <person name="McQuillan J."/>
            <person name="Otto T.D."/>
            <person name="Quail M.A."/>
            <person name="Sanders M.J."/>
            <person name="van Tonder A."/>
            <person name="Ginger M.L."/>
            <person name="Field M.C."/>
            <person name="Barry J.D."/>
            <person name="Hertz-Fowler C."/>
            <person name="Berriman M."/>
        </authorList>
    </citation>
    <scope>NUCLEOTIDE SEQUENCE</scope>
    <source>
        <strain evidence="3 4">Y486</strain>
    </source>
</reference>
<keyword evidence="4" id="KW-1185">Reference proteome</keyword>
<feature type="chain" id="PRO_5003389544" evidence="2">
    <location>
        <begin position="20"/>
        <end position="292"/>
    </location>
</feature>